<dbReference type="RefSeq" id="WP_059031887.1">
    <property type="nucleotide sequence ID" value="NZ_DF977000.1"/>
</dbReference>
<evidence type="ECO:0000313" key="1">
    <source>
        <dbReference type="EMBL" id="GAQ24760.1"/>
    </source>
</evidence>
<protein>
    <recommendedName>
        <fullName evidence="3">MutL protein</fullName>
    </recommendedName>
</protein>
<dbReference type="EMBL" id="DF977000">
    <property type="protein sequence ID" value="GAQ24760.1"/>
    <property type="molecule type" value="Genomic_DNA"/>
</dbReference>
<dbReference type="AlphaFoldDB" id="A0A0U9I3N0"/>
<proteinExistence type="predicted"/>
<dbReference type="OrthoDB" id="9769453at2"/>
<evidence type="ECO:0000313" key="2">
    <source>
        <dbReference type="Proteomes" id="UP000062160"/>
    </source>
</evidence>
<dbReference type="STRING" id="224999.GCA_001485475_00766"/>
<organism evidence="1">
    <name type="scientific">Tepidanaerobacter syntrophicus</name>
    <dbReference type="NCBI Taxonomy" id="224999"/>
    <lineage>
        <taxon>Bacteria</taxon>
        <taxon>Bacillati</taxon>
        <taxon>Bacillota</taxon>
        <taxon>Clostridia</taxon>
        <taxon>Thermosediminibacterales</taxon>
        <taxon>Tepidanaerobacteraceae</taxon>
        <taxon>Tepidanaerobacter</taxon>
    </lineage>
</organism>
<dbReference type="PIRSF" id="PIRSF004729">
    <property type="entry name" value="MutL"/>
    <property type="match status" value="1"/>
</dbReference>
<accession>A0A0U9I3N0</accession>
<reference evidence="1" key="1">
    <citation type="journal article" date="2016" name="Genome Announc.">
        <title>Draft Genome Sequence of the Syntrophic Lactate-Degrading Bacterium Tepidanaerobacter syntrophicus JLT.</title>
        <authorList>
            <person name="Matsuura N."/>
            <person name="Ohashi A."/>
            <person name="Tourlousse D.M."/>
            <person name="Sekiguchi Y."/>
        </authorList>
    </citation>
    <scope>NUCLEOTIDE SEQUENCE [LARGE SCALE GENOMIC DNA]</scope>
    <source>
        <strain evidence="1">JL</strain>
    </source>
</reference>
<keyword evidence="2" id="KW-1185">Reference proteome</keyword>
<sequence>MELALLIDIGSTYTKVTAIDLETVELKGTAQAATTVAEDVNIGINKAIEELRAMGVEPTEAKHKLACSSAAGGLKMIAVGLVPELTSEAAKRAALGAGAKVGHVFCYELTDDELDQVTKYSPDIILLAGGTDGGNKDVIIHNAKKLAELKVDAPIIVAGNKTAASAVEKVLRAASKEVYVAENVMPKLECLNIEPAKKIIREVFLNRIIYAKGLAKVSEYVDSPIIPTPSAVMKAAELLAKGSNNEAGLGDVMVVDIGGATTDVDSAATGEPTKQGVTLRGLEEPFVKRTVEGDLGMRYSALALVEEVGIKNILKNYLPPNIEEKMLVEYVEKISKNTDYVPCDDIEKEIDAGIAKAATDLAVKRHVGRIETVYSPFGAAYVQHGKDLTQLNYLIGTGGILIYGENPKEILKHGLYDSSQPDILAPENPKILLDEKYLLSSIGLLSEIVPDKALRLAKQYLKEI</sequence>
<evidence type="ECO:0008006" key="3">
    <source>
        <dbReference type="Google" id="ProtNLM"/>
    </source>
</evidence>
<gene>
    <name evidence="1" type="ORF">TSYNT_6140</name>
</gene>
<dbReference type="Pfam" id="PF13941">
    <property type="entry name" value="MutL"/>
    <property type="match status" value="1"/>
</dbReference>
<dbReference type="Proteomes" id="UP000062160">
    <property type="component" value="Unassembled WGS sequence"/>
</dbReference>
<dbReference type="NCBIfam" id="TIGR01319">
    <property type="entry name" value="glmL_fam"/>
    <property type="match status" value="1"/>
</dbReference>
<name>A0A0U9I3N0_9FIRM</name>
<dbReference type="NCBIfam" id="NF040745">
    <property type="entry name" value="accessory_GlmL"/>
    <property type="match status" value="1"/>
</dbReference>
<dbReference type="InterPro" id="IPR006230">
    <property type="entry name" value="MutL"/>
</dbReference>